<keyword evidence="2" id="KW-1185">Reference proteome</keyword>
<proteinExistence type="predicted"/>
<evidence type="ECO:0000313" key="1">
    <source>
        <dbReference type="EMBL" id="WMV33323.1"/>
    </source>
</evidence>
<dbReference type="Proteomes" id="UP001234989">
    <property type="component" value="Chromosome 6"/>
</dbReference>
<dbReference type="EMBL" id="CP133617">
    <property type="protein sequence ID" value="WMV33323.1"/>
    <property type="molecule type" value="Genomic_DNA"/>
</dbReference>
<organism evidence="1 2">
    <name type="scientific">Solanum verrucosum</name>
    <dbReference type="NCBI Taxonomy" id="315347"/>
    <lineage>
        <taxon>Eukaryota</taxon>
        <taxon>Viridiplantae</taxon>
        <taxon>Streptophyta</taxon>
        <taxon>Embryophyta</taxon>
        <taxon>Tracheophyta</taxon>
        <taxon>Spermatophyta</taxon>
        <taxon>Magnoliopsida</taxon>
        <taxon>eudicotyledons</taxon>
        <taxon>Gunneridae</taxon>
        <taxon>Pentapetalae</taxon>
        <taxon>asterids</taxon>
        <taxon>lamiids</taxon>
        <taxon>Solanales</taxon>
        <taxon>Solanaceae</taxon>
        <taxon>Solanoideae</taxon>
        <taxon>Solaneae</taxon>
        <taxon>Solanum</taxon>
    </lineage>
</organism>
<name>A0AAF0TZV5_SOLVR</name>
<dbReference type="AlphaFoldDB" id="A0AAF0TZV5"/>
<sequence>MRRGQRPVMVTSQIQGPMGLVVLSYDKGFPVKVPQKLWSLSSTNISPGSKEIDGDGTSLDTTRKNYGFRARGSHYSAFNDDWGYVEGHSTNTSINAAAVLGQQDQPIVEAPQA</sequence>
<reference evidence="1" key="1">
    <citation type="submission" date="2023-08" db="EMBL/GenBank/DDBJ databases">
        <title>A de novo genome assembly of Solanum verrucosum Schlechtendal, a Mexican diploid species geographically isolated from the other diploid A-genome species in potato relatives.</title>
        <authorList>
            <person name="Hosaka K."/>
        </authorList>
    </citation>
    <scope>NUCLEOTIDE SEQUENCE</scope>
    <source>
        <tissue evidence="1">Young leaves</tissue>
    </source>
</reference>
<gene>
    <name evidence="1" type="ORF">MTR67_026708</name>
</gene>
<accession>A0AAF0TZV5</accession>
<protein>
    <submittedName>
        <fullName evidence="1">Uncharacterized protein</fullName>
    </submittedName>
</protein>
<evidence type="ECO:0000313" key="2">
    <source>
        <dbReference type="Proteomes" id="UP001234989"/>
    </source>
</evidence>